<dbReference type="InterPro" id="IPR002347">
    <property type="entry name" value="SDR_fam"/>
</dbReference>
<proteinExistence type="predicted"/>
<reference evidence="2" key="1">
    <citation type="journal article" date="2019" name="Int. J. Syst. Evol. Microbiol.">
        <title>The Global Catalogue of Microorganisms (GCM) 10K type strain sequencing project: providing services to taxonomists for standard genome sequencing and annotation.</title>
        <authorList>
            <consortium name="The Broad Institute Genomics Platform"/>
            <consortium name="The Broad Institute Genome Sequencing Center for Infectious Disease"/>
            <person name="Wu L."/>
            <person name="Ma J."/>
        </authorList>
    </citation>
    <scope>NUCLEOTIDE SEQUENCE [LARGE SCALE GENOMIC DNA]</scope>
    <source>
        <strain evidence="2">NBRC 108894</strain>
    </source>
</reference>
<accession>A0ABQ6K3N2</accession>
<dbReference type="Proteomes" id="UP001157034">
    <property type="component" value="Unassembled WGS sequence"/>
</dbReference>
<name>A0ABQ6K3N2_9MICO</name>
<comment type="caution">
    <text evidence="1">The sequence shown here is derived from an EMBL/GenBank/DDBJ whole genome shotgun (WGS) entry which is preliminary data.</text>
</comment>
<evidence type="ECO:0008006" key="3">
    <source>
        <dbReference type="Google" id="ProtNLM"/>
    </source>
</evidence>
<dbReference type="Gene3D" id="3.40.50.720">
    <property type="entry name" value="NAD(P)-binding Rossmann-like Domain"/>
    <property type="match status" value="1"/>
</dbReference>
<keyword evidence="2" id="KW-1185">Reference proteome</keyword>
<evidence type="ECO:0000313" key="1">
    <source>
        <dbReference type="EMBL" id="GMA95217.1"/>
    </source>
</evidence>
<protein>
    <recommendedName>
        <fullName evidence="3">SDR family oxidoreductase</fullName>
    </recommendedName>
</protein>
<dbReference type="EMBL" id="BSVB01000001">
    <property type="protein sequence ID" value="GMA95217.1"/>
    <property type="molecule type" value="Genomic_DNA"/>
</dbReference>
<dbReference type="SUPFAM" id="SSF51735">
    <property type="entry name" value="NAD(P)-binding Rossmann-fold domains"/>
    <property type="match status" value="1"/>
</dbReference>
<organism evidence="1 2">
    <name type="scientific">Pseudolysinimonas kribbensis</name>
    <dbReference type="NCBI Taxonomy" id="433641"/>
    <lineage>
        <taxon>Bacteria</taxon>
        <taxon>Bacillati</taxon>
        <taxon>Actinomycetota</taxon>
        <taxon>Actinomycetes</taxon>
        <taxon>Micrococcales</taxon>
        <taxon>Microbacteriaceae</taxon>
        <taxon>Pseudolysinimonas</taxon>
    </lineage>
</organism>
<dbReference type="Pfam" id="PF13561">
    <property type="entry name" value="adh_short_C2"/>
    <property type="match status" value="1"/>
</dbReference>
<evidence type="ECO:0000313" key="2">
    <source>
        <dbReference type="Proteomes" id="UP001157034"/>
    </source>
</evidence>
<gene>
    <name evidence="1" type="ORF">GCM10025881_20410</name>
</gene>
<sequence>MGRLLADADDPAAERAALEARQPHGRLVSPDEVAEAVAYLADPRNGSTTGASIAVDGGMQELRLRPAGS</sequence>
<dbReference type="InterPro" id="IPR036291">
    <property type="entry name" value="NAD(P)-bd_dom_sf"/>
</dbReference>